<dbReference type="AlphaFoldDB" id="A0A511MPQ8"/>
<accession>A0A511MPQ8</accession>
<dbReference type="RefSeq" id="WP_147140034.1">
    <property type="nucleotide sequence ID" value="NZ_BJXA01000069.1"/>
</dbReference>
<organism evidence="2 3">
    <name type="scientific">Nocardia ninae NBRC 108245</name>
    <dbReference type="NCBI Taxonomy" id="1210091"/>
    <lineage>
        <taxon>Bacteria</taxon>
        <taxon>Bacillati</taxon>
        <taxon>Actinomycetota</taxon>
        <taxon>Actinomycetes</taxon>
        <taxon>Mycobacteriales</taxon>
        <taxon>Nocardiaceae</taxon>
        <taxon>Nocardia</taxon>
    </lineage>
</organism>
<feature type="transmembrane region" description="Helical" evidence="1">
    <location>
        <begin position="100"/>
        <end position="123"/>
    </location>
</feature>
<evidence type="ECO:0000313" key="3">
    <source>
        <dbReference type="Proteomes" id="UP000321424"/>
    </source>
</evidence>
<gene>
    <name evidence="2" type="ORF">NN4_69700</name>
</gene>
<proteinExistence type="predicted"/>
<dbReference type="Proteomes" id="UP000321424">
    <property type="component" value="Unassembled WGS sequence"/>
</dbReference>
<evidence type="ECO:0000256" key="1">
    <source>
        <dbReference type="SAM" id="Phobius"/>
    </source>
</evidence>
<keyword evidence="1" id="KW-0812">Transmembrane</keyword>
<reference evidence="2 3" key="1">
    <citation type="submission" date="2019-07" db="EMBL/GenBank/DDBJ databases">
        <title>Whole genome shotgun sequence of Nocardia ninae NBRC 108245.</title>
        <authorList>
            <person name="Hosoyama A."/>
            <person name="Uohara A."/>
            <person name="Ohji S."/>
            <person name="Ichikawa N."/>
        </authorList>
    </citation>
    <scope>NUCLEOTIDE SEQUENCE [LARGE SCALE GENOMIC DNA]</scope>
    <source>
        <strain evidence="2 3">NBRC 108245</strain>
    </source>
</reference>
<sequence length="205" mass="21231">MIDPSPARPPEYSGARRPALLLRDGPPAYLAAQYLGPPYPAPRATATPLNGTAKTAAVFALLGTVPHLIGGSSNLISVAALDADSGGPKTLSYTGWYSEYLVGSGIAQVVAAALLGVGAVFLLRRRFAGRALITLGCLTVIALGVLSFFAIRARNAVLYRDMAADNVDSLAAIAGGISLGLLVFPVLTLLLACATSTTQWLQHRT</sequence>
<protein>
    <submittedName>
        <fullName evidence="2">Uncharacterized protein</fullName>
    </submittedName>
</protein>
<evidence type="ECO:0000313" key="2">
    <source>
        <dbReference type="EMBL" id="GEM42451.1"/>
    </source>
</evidence>
<dbReference type="EMBL" id="BJXA01000069">
    <property type="protein sequence ID" value="GEM42451.1"/>
    <property type="molecule type" value="Genomic_DNA"/>
</dbReference>
<name>A0A511MPQ8_9NOCA</name>
<keyword evidence="1" id="KW-0472">Membrane</keyword>
<feature type="transmembrane region" description="Helical" evidence="1">
    <location>
        <begin position="171"/>
        <end position="194"/>
    </location>
</feature>
<keyword evidence="1" id="KW-1133">Transmembrane helix</keyword>
<comment type="caution">
    <text evidence="2">The sequence shown here is derived from an EMBL/GenBank/DDBJ whole genome shotgun (WGS) entry which is preliminary data.</text>
</comment>
<feature type="transmembrane region" description="Helical" evidence="1">
    <location>
        <begin position="130"/>
        <end position="151"/>
    </location>
</feature>
<keyword evidence="3" id="KW-1185">Reference proteome</keyword>